<gene>
    <name evidence="8" type="ORF">Lqui_2667</name>
</gene>
<dbReference type="EMBL" id="LNYS01000025">
    <property type="protein sequence ID" value="KTD45196.1"/>
    <property type="molecule type" value="Genomic_DNA"/>
</dbReference>
<dbReference type="STRING" id="45073.Lqui_2667"/>
<keyword evidence="5" id="KW-0732">Signal</keyword>
<keyword evidence="7" id="KW-0998">Cell outer membrane</keyword>
<dbReference type="PANTHER" id="PTHR35093">
    <property type="entry name" value="OUTER MEMBRANE PROTEIN NMB0088-RELATED"/>
    <property type="match status" value="1"/>
</dbReference>
<evidence type="ECO:0000313" key="8">
    <source>
        <dbReference type="EMBL" id="KTD45196.1"/>
    </source>
</evidence>
<dbReference type="GO" id="GO:0009279">
    <property type="term" value="C:cell outer membrane"/>
    <property type="evidence" value="ECO:0007669"/>
    <property type="project" value="UniProtKB-SubCell"/>
</dbReference>
<dbReference type="OrthoDB" id="5641522at2"/>
<comment type="subcellular location">
    <subcellularLocation>
        <location evidence="1">Cell outer membrane</location>
        <topology evidence="1">Multi-pass membrane protein</topology>
    </subcellularLocation>
</comment>
<organism evidence="8 9">
    <name type="scientific">Legionella quinlivanii</name>
    <dbReference type="NCBI Taxonomy" id="45073"/>
    <lineage>
        <taxon>Bacteria</taxon>
        <taxon>Pseudomonadati</taxon>
        <taxon>Pseudomonadota</taxon>
        <taxon>Gammaproteobacteria</taxon>
        <taxon>Legionellales</taxon>
        <taxon>Legionellaceae</taxon>
        <taxon>Legionella</taxon>
    </lineage>
</organism>
<comment type="similarity">
    <text evidence="2">Belongs to the OmpP1/FadL family.</text>
</comment>
<evidence type="ECO:0000256" key="4">
    <source>
        <dbReference type="ARBA" id="ARBA00022692"/>
    </source>
</evidence>
<evidence type="ECO:0000256" key="7">
    <source>
        <dbReference type="ARBA" id="ARBA00023237"/>
    </source>
</evidence>
<evidence type="ECO:0000313" key="9">
    <source>
        <dbReference type="Proteomes" id="UP000054618"/>
    </source>
</evidence>
<evidence type="ECO:0000256" key="2">
    <source>
        <dbReference type="ARBA" id="ARBA00008163"/>
    </source>
</evidence>
<evidence type="ECO:0000256" key="1">
    <source>
        <dbReference type="ARBA" id="ARBA00004571"/>
    </source>
</evidence>
<dbReference type="PATRIC" id="fig|45073.5.peg.2835"/>
<dbReference type="PANTHER" id="PTHR35093:SF8">
    <property type="entry name" value="OUTER MEMBRANE PROTEIN NMB0088-RELATED"/>
    <property type="match status" value="1"/>
</dbReference>
<name>A0A0W0XKV9_9GAMM</name>
<dbReference type="RefSeq" id="WP_058508733.1">
    <property type="nucleotide sequence ID" value="NZ_CAAAIK010000004.1"/>
</dbReference>
<dbReference type="GO" id="GO:0015483">
    <property type="term" value="F:long-chain fatty acid transporting porin activity"/>
    <property type="evidence" value="ECO:0007669"/>
    <property type="project" value="TreeGrafter"/>
</dbReference>
<reference evidence="8 9" key="1">
    <citation type="submission" date="2015-11" db="EMBL/GenBank/DDBJ databases">
        <title>Genomic analysis of 38 Legionella species identifies large and diverse effector repertoires.</title>
        <authorList>
            <person name="Burstein D."/>
            <person name="Amaro F."/>
            <person name="Zusman T."/>
            <person name="Lifshitz Z."/>
            <person name="Cohen O."/>
            <person name="Gilbert J.A."/>
            <person name="Pupko T."/>
            <person name="Shuman H.A."/>
            <person name="Segal G."/>
        </authorList>
    </citation>
    <scope>NUCLEOTIDE SEQUENCE [LARGE SCALE GENOMIC DNA]</scope>
    <source>
        <strain evidence="8 9">CDC#1442-AUS-E</strain>
    </source>
</reference>
<dbReference type="AlphaFoldDB" id="A0A0W0XKV9"/>
<accession>A0A0W0XKV9</accession>
<dbReference type="Pfam" id="PF03349">
    <property type="entry name" value="Toluene_X"/>
    <property type="match status" value="1"/>
</dbReference>
<dbReference type="Proteomes" id="UP000054618">
    <property type="component" value="Unassembled WGS sequence"/>
</dbReference>
<keyword evidence="3" id="KW-1134">Transmembrane beta strand</keyword>
<evidence type="ECO:0000256" key="6">
    <source>
        <dbReference type="ARBA" id="ARBA00023136"/>
    </source>
</evidence>
<keyword evidence="6" id="KW-0472">Membrane</keyword>
<keyword evidence="4" id="KW-0812">Transmembrane</keyword>
<dbReference type="SUPFAM" id="SSF56935">
    <property type="entry name" value="Porins"/>
    <property type="match status" value="1"/>
</dbReference>
<evidence type="ECO:0000256" key="5">
    <source>
        <dbReference type="ARBA" id="ARBA00022729"/>
    </source>
</evidence>
<keyword evidence="9" id="KW-1185">Reference proteome</keyword>
<proteinExistence type="inferred from homology"/>
<comment type="caution">
    <text evidence="8">The sequence shown here is derived from an EMBL/GenBank/DDBJ whole genome shotgun (WGS) entry which is preliminary data.</text>
</comment>
<evidence type="ECO:0000256" key="3">
    <source>
        <dbReference type="ARBA" id="ARBA00022452"/>
    </source>
</evidence>
<protein>
    <submittedName>
        <fullName evidence="8">Outer membrane protein</fullName>
    </submittedName>
</protein>
<dbReference type="Gene3D" id="2.40.160.60">
    <property type="entry name" value="Outer membrane protein transport protein (OMPP1/FadL/TodX)"/>
    <property type="match status" value="1"/>
</dbReference>
<dbReference type="InterPro" id="IPR005017">
    <property type="entry name" value="OMPP1/FadL/TodX"/>
</dbReference>
<sequence>MFKMRLITISILNTTIIGGLTLLDSGAYASGFQRIIDFAYDNPAIMNHTVKKAEATIGNNLMYGLFTYKGQAGSLYGRSDSKEFYNYPYGRLAYRFHPKWMGGIDVTHLSYTNIVFPVSSVARQIATSIVLQTIAISPRLSYLVTKSLAVGLALNFDTTYKTKLDNVVNPNGELKNHSSSREPALGWGVGISYAAPTKTTIDLSYFSKIVHPTTGSSTWGTAQTYNYAITYPLPAIANLGVAQKIQEKWLVKGNLRYQWWDTFDYLNLRNTALGRNILVPEFYNNTWIYTLAAHYQTNDKLGFSGGVEYNQSPQSITYRNAGLAVYRSLVVGGGFDYAFTKALTGKFIYGHAFSNPPIDRTASAGLVRGKETINSNNFDFTLTWHI</sequence>